<dbReference type="PROSITE" id="PS50928">
    <property type="entry name" value="ABC_TM1"/>
    <property type="match status" value="1"/>
</dbReference>
<keyword evidence="6" id="KW-1003">Cell membrane</keyword>
<feature type="transmembrane region" description="Helical" evidence="5">
    <location>
        <begin position="134"/>
        <end position="153"/>
    </location>
</feature>
<dbReference type="EMBL" id="CP132508">
    <property type="protein sequence ID" value="WPD20300.1"/>
    <property type="molecule type" value="Genomic_DNA"/>
</dbReference>
<name>A0ABZ0QUR8_9FIRM</name>
<feature type="transmembrane region" description="Helical" evidence="5">
    <location>
        <begin position="53"/>
        <end position="76"/>
    </location>
</feature>
<dbReference type="SUPFAM" id="SSF161098">
    <property type="entry name" value="MetI-like"/>
    <property type="match status" value="1"/>
</dbReference>
<dbReference type="NCBIfam" id="TIGR02138">
    <property type="entry name" value="phosphate_pstC"/>
    <property type="match status" value="1"/>
</dbReference>
<keyword evidence="5" id="KW-0813">Transport</keyword>
<sequence length="282" mass="30057">MLLLLSLVSVVTTVGIVVALAGETAVFFRSVSPVEFFTGREWTPLFAEKHFGILPLLAGTLMITVIALVIAIPLGLGSAIYLSEYAGDGTRRVLKPALELLAGIPTIVYGYFALTFITQVVLKRLFPDISVFNALSAGIAVGIMVTPLIASLSEDAMAAVPRRLRDGAYALGATRWEVARQVVVPAALSGIVSSVVLAFARAIGETMIVAVAAGSTPRLTWNPLESVQTMTGYIVQAALGDVAHGGLEYTSLFAVGMTLFVFTLAMNLLALYIRGRFREEYQ</sequence>
<comment type="caution">
    <text evidence="6">Lacks conserved residue(s) required for the propagation of feature annotation.</text>
</comment>
<feature type="transmembrane region" description="Helical" evidence="5">
    <location>
        <begin position="252"/>
        <end position="273"/>
    </location>
</feature>
<dbReference type="InterPro" id="IPR035906">
    <property type="entry name" value="MetI-like_sf"/>
</dbReference>
<keyword evidence="9" id="KW-1185">Reference proteome</keyword>
<dbReference type="InterPro" id="IPR000515">
    <property type="entry name" value="MetI-like"/>
</dbReference>
<evidence type="ECO:0000259" key="7">
    <source>
        <dbReference type="PROSITE" id="PS50928"/>
    </source>
</evidence>
<evidence type="ECO:0000313" key="8">
    <source>
        <dbReference type="EMBL" id="WPD20300.1"/>
    </source>
</evidence>
<dbReference type="Pfam" id="PF00528">
    <property type="entry name" value="BPD_transp_1"/>
    <property type="match status" value="1"/>
</dbReference>
<accession>A0ABZ0QUR8</accession>
<keyword evidence="6" id="KW-0592">Phosphate transport</keyword>
<organism evidence="8 9">
    <name type="scientific">Thermaerobacter composti</name>
    <dbReference type="NCBI Taxonomy" id="554949"/>
    <lineage>
        <taxon>Bacteria</taxon>
        <taxon>Bacillati</taxon>
        <taxon>Bacillota</taxon>
        <taxon>Clostridia</taxon>
        <taxon>Eubacteriales</taxon>
        <taxon>Clostridiales Family XVII. Incertae Sedis</taxon>
        <taxon>Thermaerobacter</taxon>
    </lineage>
</organism>
<dbReference type="PANTHER" id="PTHR42727">
    <property type="entry name" value="PHOSPHATE TRANSPORT SYSTEM PERMEASE PROTEIN"/>
    <property type="match status" value="1"/>
</dbReference>
<proteinExistence type="inferred from homology"/>
<comment type="similarity">
    <text evidence="6">Belongs to the binding-protein-dependent transport system permease family. CysTW subfamily.</text>
</comment>
<dbReference type="Proteomes" id="UP001304683">
    <property type="component" value="Chromosome"/>
</dbReference>
<comment type="function">
    <text evidence="6">Part of the binding-protein-dependent transport system for phosphate; probably responsible for the translocation of the substrate across the membrane.</text>
</comment>
<reference evidence="8 9" key="1">
    <citation type="submission" date="2023-08" db="EMBL/GenBank/DDBJ databases">
        <title>Genome sequence of Thermaerobacter compostii strain Ins1, a spore-forming filamentous bacterium isolated from a deep geothermal reservoir.</title>
        <authorList>
            <person name="Bregnard D."/>
            <person name="Gonzalez D."/>
            <person name="Junier P."/>
        </authorList>
    </citation>
    <scope>NUCLEOTIDE SEQUENCE [LARGE SCALE GENOMIC DNA]</scope>
    <source>
        <strain evidence="8 9">Ins1</strain>
    </source>
</reference>
<comment type="subcellular location">
    <subcellularLocation>
        <location evidence="5">Cell membrane</location>
        <topology evidence="5">Multi-pass membrane protein</topology>
    </subcellularLocation>
    <subcellularLocation>
        <location evidence="1">Membrane</location>
        <topology evidence="1">Multi-pass membrane protein</topology>
    </subcellularLocation>
</comment>
<dbReference type="InterPro" id="IPR011864">
    <property type="entry name" value="Phosphate_PstC"/>
</dbReference>
<evidence type="ECO:0000256" key="4">
    <source>
        <dbReference type="ARBA" id="ARBA00023136"/>
    </source>
</evidence>
<evidence type="ECO:0000256" key="1">
    <source>
        <dbReference type="ARBA" id="ARBA00004141"/>
    </source>
</evidence>
<dbReference type="CDD" id="cd06261">
    <property type="entry name" value="TM_PBP2"/>
    <property type="match status" value="1"/>
</dbReference>
<evidence type="ECO:0000256" key="6">
    <source>
        <dbReference type="RuleBase" id="RU363054"/>
    </source>
</evidence>
<keyword evidence="2 5" id="KW-0812">Transmembrane</keyword>
<dbReference type="PANTHER" id="PTHR42727:SF1">
    <property type="entry name" value="PHOSPHATE TRANSPORT SYSTEM PERMEASE"/>
    <property type="match status" value="1"/>
</dbReference>
<feature type="domain" description="ABC transmembrane type-1" evidence="7">
    <location>
        <begin position="57"/>
        <end position="270"/>
    </location>
</feature>
<evidence type="ECO:0000256" key="2">
    <source>
        <dbReference type="ARBA" id="ARBA00022692"/>
    </source>
</evidence>
<evidence type="ECO:0000256" key="5">
    <source>
        <dbReference type="RuleBase" id="RU363032"/>
    </source>
</evidence>
<feature type="transmembrane region" description="Helical" evidence="5">
    <location>
        <begin position="97"/>
        <end position="122"/>
    </location>
</feature>
<feature type="transmembrane region" description="Helical" evidence="5">
    <location>
        <begin position="182"/>
        <end position="203"/>
    </location>
</feature>
<keyword evidence="3 5" id="KW-1133">Transmembrane helix</keyword>
<evidence type="ECO:0000256" key="3">
    <source>
        <dbReference type="ARBA" id="ARBA00022989"/>
    </source>
</evidence>
<gene>
    <name evidence="8" type="primary">pstC</name>
    <name evidence="8" type="ORF">Q5761_08335</name>
</gene>
<dbReference type="Gene3D" id="1.10.3720.10">
    <property type="entry name" value="MetI-like"/>
    <property type="match status" value="1"/>
</dbReference>
<protein>
    <recommendedName>
        <fullName evidence="6">Phosphate transport system permease protein</fullName>
    </recommendedName>
</protein>
<keyword evidence="4 5" id="KW-0472">Membrane</keyword>
<evidence type="ECO:0000313" key="9">
    <source>
        <dbReference type="Proteomes" id="UP001304683"/>
    </source>
</evidence>